<accession>A0A2R6VXV4</accession>
<protein>
    <recommendedName>
        <fullName evidence="1">F-box domain-containing protein</fullName>
    </recommendedName>
</protein>
<feature type="domain" description="F-box" evidence="1">
    <location>
        <begin position="17"/>
        <end position="59"/>
    </location>
</feature>
<dbReference type="InterPro" id="IPR001810">
    <property type="entry name" value="F-box_dom"/>
</dbReference>
<dbReference type="SMART" id="SM00256">
    <property type="entry name" value="FBOX"/>
    <property type="match status" value="1"/>
</dbReference>
<dbReference type="PANTHER" id="PTHR31672">
    <property type="entry name" value="BNACNNG10540D PROTEIN"/>
    <property type="match status" value="1"/>
</dbReference>
<evidence type="ECO:0000259" key="1">
    <source>
        <dbReference type="SMART" id="SM00256"/>
    </source>
</evidence>
<dbReference type="EMBL" id="KZ773989">
    <property type="protein sequence ID" value="PTQ26439.1"/>
    <property type="molecule type" value="Genomic_DNA"/>
</dbReference>
<name>A0A2R6VXV4_MARPO</name>
<dbReference type="Pfam" id="PF07734">
    <property type="entry name" value="FBA_1"/>
    <property type="match status" value="1"/>
</dbReference>
<dbReference type="Gramene" id="Mp4g13670.1">
    <property type="protein sequence ID" value="Mp4g13670.1.cds1"/>
    <property type="gene ID" value="Mp4g13670"/>
</dbReference>
<evidence type="ECO:0000313" key="2">
    <source>
        <dbReference type="EMBL" id="PTQ26439.1"/>
    </source>
</evidence>
<proteinExistence type="predicted"/>
<dbReference type="InterPro" id="IPR006527">
    <property type="entry name" value="F-box-assoc_dom_typ1"/>
</dbReference>
<reference evidence="3" key="1">
    <citation type="journal article" date="2017" name="Cell">
        <title>Insights into land plant evolution garnered from the Marchantia polymorpha genome.</title>
        <authorList>
            <person name="Bowman J.L."/>
            <person name="Kohchi T."/>
            <person name="Yamato K.T."/>
            <person name="Jenkins J."/>
            <person name="Shu S."/>
            <person name="Ishizaki K."/>
            <person name="Yamaoka S."/>
            <person name="Nishihama R."/>
            <person name="Nakamura Y."/>
            <person name="Berger F."/>
            <person name="Adam C."/>
            <person name="Aki S.S."/>
            <person name="Althoff F."/>
            <person name="Araki T."/>
            <person name="Arteaga-Vazquez M.A."/>
            <person name="Balasubrmanian S."/>
            <person name="Barry K."/>
            <person name="Bauer D."/>
            <person name="Boehm C.R."/>
            <person name="Briginshaw L."/>
            <person name="Caballero-Perez J."/>
            <person name="Catarino B."/>
            <person name="Chen F."/>
            <person name="Chiyoda S."/>
            <person name="Chovatia M."/>
            <person name="Davies K.M."/>
            <person name="Delmans M."/>
            <person name="Demura T."/>
            <person name="Dierschke T."/>
            <person name="Dolan L."/>
            <person name="Dorantes-Acosta A.E."/>
            <person name="Eklund D.M."/>
            <person name="Florent S.N."/>
            <person name="Flores-Sandoval E."/>
            <person name="Fujiyama A."/>
            <person name="Fukuzawa H."/>
            <person name="Galik B."/>
            <person name="Grimanelli D."/>
            <person name="Grimwood J."/>
            <person name="Grossniklaus U."/>
            <person name="Hamada T."/>
            <person name="Haseloff J."/>
            <person name="Hetherington A.J."/>
            <person name="Higo A."/>
            <person name="Hirakawa Y."/>
            <person name="Hundley H.N."/>
            <person name="Ikeda Y."/>
            <person name="Inoue K."/>
            <person name="Inoue S.I."/>
            <person name="Ishida S."/>
            <person name="Jia Q."/>
            <person name="Kakita M."/>
            <person name="Kanazawa T."/>
            <person name="Kawai Y."/>
            <person name="Kawashima T."/>
            <person name="Kennedy M."/>
            <person name="Kinose K."/>
            <person name="Kinoshita T."/>
            <person name="Kohara Y."/>
            <person name="Koide E."/>
            <person name="Komatsu K."/>
            <person name="Kopischke S."/>
            <person name="Kubo M."/>
            <person name="Kyozuka J."/>
            <person name="Lagercrantz U."/>
            <person name="Lin S.S."/>
            <person name="Lindquist E."/>
            <person name="Lipzen A.M."/>
            <person name="Lu C.W."/>
            <person name="De Luna E."/>
            <person name="Martienssen R.A."/>
            <person name="Minamino N."/>
            <person name="Mizutani M."/>
            <person name="Mizutani M."/>
            <person name="Mochizuki N."/>
            <person name="Monte I."/>
            <person name="Mosher R."/>
            <person name="Nagasaki H."/>
            <person name="Nakagami H."/>
            <person name="Naramoto S."/>
            <person name="Nishitani K."/>
            <person name="Ohtani M."/>
            <person name="Okamoto T."/>
            <person name="Okumura M."/>
            <person name="Phillips J."/>
            <person name="Pollak B."/>
            <person name="Reinders A."/>
            <person name="Rovekamp M."/>
            <person name="Sano R."/>
            <person name="Sawa S."/>
            <person name="Schmid M.W."/>
            <person name="Shirakawa M."/>
            <person name="Solano R."/>
            <person name="Spunde A."/>
            <person name="Suetsugu N."/>
            <person name="Sugano S."/>
            <person name="Sugiyama A."/>
            <person name="Sun R."/>
            <person name="Suzuki Y."/>
            <person name="Takenaka M."/>
            <person name="Takezawa D."/>
            <person name="Tomogane H."/>
            <person name="Tsuzuki M."/>
            <person name="Ueda T."/>
            <person name="Umeda M."/>
            <person name="Ward J.M."/>
            <person name="Watanabe Y."/>
            <person name="Yazaki K."/>
            <person name="Yokoyama R."/>
            <person name="Yoshitake Y."/>
            <person name="Yotsui I."/>
            <person name="Zachgo S."/>
            <person name="Schmutz J."/>
        </authorList>
    </citation>
    <scope>NUCLEOTIDE SEQUENCE [LARGE SCALE GENOMIC DNA]</scope>
    <source>
        <strain evidence="3">Tak-1</strain>
    </source>
</reference>
<keyword evidence="3" id="KW-1185">Reference proteome</keyword>
<dbReference type="Gene3D" id="1.20.1280.50">
    <property type="match status" value="1"/>
</dbReference>
<dbReference type="OrthoDB" id="1107553at2759"/>
<sequence length="408" mass="48281">MALDRKEYRAQDLWERLPIELLIKVLRDYDLPVSTLAACRSVCKKWNEIIDGPELRHKIWNKEVIFYDARLDSTAYFCFHDRWIRRNITFKSKVVVAADGGLVCFSEIFSTEFVIYNPVSDKFLILNVPHEIDGLPTVFDGKLELIMVGLVVDQTTKHFKLVLGGVLFPDRRRSLIYKSTTSRWSWIIDPFPALLNWMEVECKDGKSVLCNGCMYWLVWDPTTLIMALLIFDLSEERWDVMAEEVMEDTSDGLQITAYEGRVYLLAMDWTHFEFDRRIYGGKFLHHPMVRRMDRSLIGRTRDLWDMEDGRPFKIYAAGGSDVFFVFDTFDVTEEEEEDEYLEVAKYWSERDVIEFLPEPPFREGHEMFVWAFRPEIEPRFFRDAWCAIIPAPRVNAEQKWITQQQRHL</sequence>
<dbReference type="AlphaFoldDB" id="A0A2R6VXV4"/>
<dbReference type="SUPFAM" id="SSF81383">
    <property type="entry name" value="F-box domain"/>
    <property type="match status" value="1"/>
</dbReference>
<gene>
    <name evidence="2" type="ORF">MARPO_1684s0001</name>
</gene>
<dbReference type="InterPro" id="IPR036047">
    <property type="entry name" value="F-box-like_dom_sf"/>
</dbReference>
<dbReference type="InterPro" id="IPR050796">
    <property type="entry name" value="SCF_F-box_component"/>
</dbReference>
<evidence type="ECO:0000313" key="3">
    <source>
        <dbReference type="Proteomes" id="UP000244005"/>
    </source>
</evidence>
<dbReference type="Pfam" id="PF12937">
    <property type="entry name" value="F-box-like"/>
    <property type="match status" value="1"/>
</dbReference>
<dbReference type="Proteomes" id="UP000244005">
    <property type="component" value="Unassembled WGS sequence"/>
</dbReference>
<organism evidence="2 3">
    <name type="scientific">Marchantia polymorpha</name>
    <name type="common">Common liverwort</name>
    <name type="synonym">Marchantia aquatica</name>
    <dbReference type="NCBI Taxonomy" id="3197"/>
    <lineage>
        <taxon>Eukaryota</taxon>
        <taxon>Viridiplantae</taxon>
        <taxon>Streptophyta</taxon>
        <taxon>Embryophyta</taxon>
        <taxon>Marchantiophyta</taxon>
        <taxon>Marchantiopsida</taxon>
        <taxon>Marchantiidae</taxon>
        <taxon>Marchantiales</taxon>
        <taxon>Marchantiaceae</taxon>
        <taxon>Marchantia</taxon>
    </lineage>
</organism>
<dbReference type="PANTHER" id="PTHR31672:SF2">
    <property type="entry name" value="F-BOX DOMAIN-CONTAINING PROTEIN"/>
    <property type="match status" value="1"/>
</dbReference>